<dbReference type="Pfam" id="PF00155">
    <property type="entry name" value="Aminotran_1_2"/>
    <property type="match status" value="1"/>
</dbReference>
<dbReference type="OrthoDB" id="2382073at2759"/>
<dbReference type="PANTHER" id="PTHR13693">
    <property type="entry name" value="CLASS II AMINOTRANSFERASE/8-AMINO-7-OXONONANOATE SYNTHASE"/>
    <property type="match status" value="1"/>
</dbReference>
<dbReference type="InterPro" id="IPR004839">
    <property type="entry name" value="Aminotransferase_I/II_large"/>
</dbReference>
<organism evidence="6 7">
    <name type="scientific">Endocarpon pusillum (strain Z07020 / HMAS-L-300199)</name>
    <name type="common">Lichen-forming fungus</name>
    <dbReference type="NCBI Taxonomy" id="1263415"/>
    <lineage>
        <taxon>Eukaryota</taxon>
        <taxon>Fungi</taxon>
        <taxon>Dikarya</taxon>
        <taxon>Ascomycota</taxon>
        <taxon>Pezizomycotina</taxon>
        <taxon>Eurotiomycetes</taxon>
        <taxon>Chaetothyriomycetidae</taxon>
        <taxon>Verrucariales</taxon>
        <taxon>Verrucariaceae</taxon>
        <taxon>Endocarpon</taxon>
    </lineage>
</organism>
<sequence>MDEEKTSPLHAQLHLLLDRRKQQSRLRSLKASPEGSIDFSSNDFLSLSSSPILKAIFLDELENIPRLGSTGSRLLDGNSSYAENLERDIAKFHNGPAGLLTNSGFDANVGIFSCLPQPGDIVVYDELIHASVHDGIKTSRAGASIPFAHNSVLHLKTVLEAVVSKSSASVPFNLFIAVESVYSMDGDLAPLMEIVQLIEALFPNKNAHLIVDEAHATGLYGEKGRGRVCELGLENKVFVRLHTFGKALACNGAIILCTPVTRQYLINYARPLIYTTFMSFPALAAIKAVYTFMAQDRTEQLAKDLTSLITLLYSNLGALRDKYSASNSTKNLLRIPSECPKSPIISLLTSDPRGLAQYCQRAGFVVRAIVAPTVPEGFERVRVCLHAANTSAQAEKFVQILQTWIEQESHKSQKLSEVVGARL</sequence>
<dbReference type="Gene3D" id="3.90.1150.10">
    <property type="entry name" value="Aspartate Aminotransferase, domain 1"/>
    <property type="match status" value="1"/>
</dbReference>
<dbReference type="EMBL" id="KE721311">
    <property type="protein sequence ID" value="ERF70492.1"/>
    <property type="molecule type" value="Genomic_DNA"/>
</dbReference>
<name>U1FZW2_ENDPU</name>
<dbReference type="eggNOG" id="KOG1359">
    <property type="taxonomic scope" value="Eukaryota"/>
</dbReference>
<accession>U1FZW2</accession>
<dbReference type="GO" id="GO:0030170">
    <property type="term" value="F:pyridoxal phosphate binding"/>
    <property type="evidence" value="ECO:0007669"/>
    <property type="project" value="InterPro"/>
</dbReference>
<evidence type="ECO:0000313" key="7">
    <source>
        <dbReference type="Proteomes" id="UP000019373"/>
    </source>
</evidence>
<comment type="cofactor">
    <cofactor evidence="1">
        <name>pyridoxal 5'-phosphate</name>
        <dbReference type="ChEBI" id="CHEBI:597326"/>
    </cofactor>
</comment>
<comment type="similarity">
    <text evidence="2">Belongs to the class-II pyridoxal-phosphate-dependent aminotransferase family. BioF subfamily.</text>
</comment>
<keyword evidence="4" id="KW-0663">Pyridoxal phosphate</keyword>
<feature type="domain" description="Aminotransferase class I/classII large" evidence="5">
    <location>
        <begin position="37"/>
        <end position="400"/>
    </location>
</feature>
<dbReference type="GO" id="GO:0016740">
    <property type="term" value="F:transferase activity"/>
    <property type="evidence" value="ECO:0007669"/>
    <property type="project" value="UniProtKB-KW"/>
</dbReference>
<reference evidence="7" key="1">
    <citation type="journal article" date="2014" name="BMC Genomics">
        <title>Genome characteristics reveal the impact of lichenization on lichen-forming fungus Endocarpon pusillum Hedwig (Verrucariales, Ascomycota).</title>
        <authorList>
            <person name="Wang Y.-Y."/>
            <person name="Liu B."/>
            <person name="Zhang X.-Y."/>
            <person name="Zhou Q.-M."/>
            <person name="Zhang T."/>
            <person name="Li H."/>
            <person name="Yu Y.-F."/>
            <person name="Zhang X.-L."/>
            <person name="Hao X.-Y."/>
            <person name="Wang M."/>
            <person name="Wang L."/>
            <person name="Wei J.-C."/>
        </authorList>
    </citation>
    <scope>NUCLEOTIDE SEQUENCE [LARGE SCALE GENOMIC DNA]</scope>
    <source>
        <strain evidence="7">Z07020 / HMAS-L-300199</strain>
    </source>
</reference>
<evidence type="ECO:0000256" key="2">
    <source>
        <dbReference type="ARBA" id="ARBA00010008"/>
    </source>
</evidence>
<dbReference type="GeneID" id="19242233"/>
<evidence type="ECO:0000313" key="6">
    <source>
        <dbReference type="EMBL" id="ERF70492.1"/>
    </source>
</evidence>
<dbReference type="OMA" id="GTHEYCD"/>
<dbReference type="InterPro" id="IPR050087">
    <property type="entry name" value="AON_synthase_class-II"/>
</dbReference>
<evidence type="ECO:0000256" key="4">
    <source>
        <dbReference type="ARBA" id="ARBA00022898"/>
    </source>
</evidence>
<dbReference type="AlphaFoldDB" id="U1FZW2"/>
<dbReference type="InterPro" id="IPR015424">
    <property type="entry name" value="PyrdxlP-dep_Trfase"/>
</dbReference>
<dbReference type="PANTHER" id="PTHR13693:SF77">
    <property type="entry name" value="8-AMINO-7-OXONONANOATE SYNTHASE"/>
    <property type="match status" value="1"/>
</dbReference>
<dbReference type="GO" id="GO:0009102">
    <property type="term" value="P:biotin biosynthetic process"/>
    <property type="evidence" value="ECO:0007669"/>
    <property type="project" value="TreeGrafter"/>
</dbReference>
<evidence type="ECO:0000259" key="5">
    <source>
        <dbReference type="Pfam" id="PF00155"/>
    </source>
</evidence>
<dbReference type="Gene3D" id="3.40.640.10">
    <property type="entry name" value="Type I PLP-dependent aspartate aminotransferase-like (Major domain)"/>
    <property type="match status" value="1"/>
</dbReference>
<keyword evidence="7" id="KW-1185">Reference proteome</keyword>
<evidence type="ECO:0000256" key="1">
    <source>
        <dbReference type="ARBA" id="ARBA00001933"/>
    </source>
</evidence>
<keyword evidence="3" id="KW-0808">Transferase</keyword>
<dbReference type="SUPFAM" id="SSF53383">
    <property type="entry name" value="PLP-dependent transferases"/>
    <property type="match status" value="1"/>
</dbReference>
<dbReference type="HOGENOM" id="CLU_015846_3_0_1"/>
<evidence type="ECO:0000256" key="3">
    <source>
        <dbReference type="ARBA" id="ARBA00022679"/>
    </source>
</evidence>
<dbReference type="InterPro" id="IPR015421">
    <property type="entry name" value="PyrdxlP-dep_Trfase_major"/>
</dbReference>
<dbReference type="InterPro" id="IPR015422">
    <property type="entry name" value="PyrdxlP-dep_Trfase_small"/>
</dbReference>
<gene>
    <name evidence="6" type="ORF">EPUS_07348</name>
</gene>
<protein>
    <recommendedName>
        <fullName evidence="5">Aminotransferase class I/classII large domain-containing protein</fullName>
    </recommendedName>
</protein>
<dbReference type="RefSeq" id="XP_007803845.1">
    <property type="nucleotide sequence ID" value="XM_007805654.1"/>
</dbReference>
<dbReference type="Proteomes" id="UP000019373">
    <property type="component" value="Unassembled WGS sequence"/>
</dbReference>
<proteinExistence type="inferred from homology"/>